<organism evidence="15 16">
    <name type="scientific">Corticimicrobacter populi</name>
    <dbReference type="NCBI Taxonomy" id="2175229"/>
    <lineage>
        <taxon>Bacteria</taxon>
        <taxon>Pseudomonadati</taxon>
        <taxon>Pseudomonadota</taxon>
        <taxon>Betaproteobacteria</taxon>
        <taxon>Burkholderiales</taxon>
        <taxon>Alcaligenaceae</taxon>
        <taxon>Corticimicrobacter</taxon>
    </lineage>
</organism>
<comment type="caution">
    <text evidence="15">The sequence shown here is derived from an EMBL/GenBank/DDBJ whole genome shotgun (WGS) entry which is preliminary data.</text>
</comment>
<evidence type="ECO:0000256" key="11">
    <source>
        <dbReference type="ARBA" id="ARBA00032707"/>
    </source>
</evidence>
<dbReference type="GO" id="GO:0005886">
    <property type="term" value="C:plasma membrane"/>
    <property type="evidence" value="ECO:0007669"/>
    <property type="project" value="UniProtKB-SubCell"/>
</dbReference>
<evidence type="ECO:0000256" key="1">
    <source>
        <dbReference type="ARBA" id="ARBA00004651"/>
    </source>
</evidence>
<keyword evidence="6 14" id="KW-0812">Transmembrane</keyword>
<dbReference type="AlphaFoldDB" id="A0A2V1K0T9"/>
<evidence type="ECO:0000256" key="8">
    <source>
        <dbReference type="ARBA" id="ARBA00022989"/>
    </source>
</evidence>
<dbReference type="Pfam" id="PF02673">
    <property type="entry name" value="BacA"/>
    <property type="match status" value="1"/>
</dbReference>
<evidence type="ECO:0000256" key="5">
    <source>
        <dbReference type="ARBA" id="ARBA00022475"/>
    </source>
</evidence>
<keyword evidence="14" id="KW-0573">Peptidoglycan synthesis</keyword>
<proteinExistence type="inferred from homology"/>
<dbReference type="HAMAP" id="MF_01006">
    <property type="entry name" value="Undec_diphosphatase"/>
    <property type="match status" value="1"/>
</dbReference>
<dbReference type="RefSeq" id="WP_109062254.1">
    <property type="nucleotide sequence ID" value="NZ_QETA01000004.1"/>
</dbReference>
<feature type="transmembrane region" description="Helical" evidence="14">
    <location>
        <begin position="183"/>
        <end position="205"/>
    </location>
</feature>
<keyword evidence="14" id="KW-0961">Cell wall biogenesis/degradation</keyword>
<comment type="function">
    <text evidence="14">Catalyzes the dephosphorylation of undecaprenyl diphosphate (UPP). Confers resistance to bacitracin.</text>
</comment>
<comment type="miscellaneous">
    <text evidence="14">Bacitracin is thought to be involved in the inhibition of peptidoglycan synthesis by sequestering undecaprenyl diphosphate, thereby reducing the pool of lipid carrier available.</text>
</comment>
<dbReference type="NCBIfam" id="NF001393">
    <property type="entry name" value="PRK00281.2-4"/>
    <property type="match status" value="1"/>
</dbReference>
<comment type="catalytic activity">
    <reaction evidence="13 14">
        <text>di-trans,octa-cis-undecaprenyl diphosphate + H2O = di-trans,octa-cis-undecaprenyl phosphate + phosphate + H(+)</text>
        <dbReference type="Rhea" id="RHEA:28094"/>
        <dbReference type="ChEBI" id="CHEBI:15377"/>
        <dbReference type="ChEBI" id="CHEBI:15378"/>
        <dbReference type="ChEBI" id="CHEBI:43474"/>
        <dbReference type="ChEBI" id="CHEBI:58405"/>
        <dbReference type="ChEBI" id="CHEBI:60392"/>
        <dbReference type="EC" id="3.6.1.27"/>
    </reaction>
</comment>
<keyword evidence="5 14" id="KW-1003">Cell membrane</keyword>
<evidence type="ECO:0000256" key="10">
    <source>
        <dbReference type="ARBA" id="ARBA00023251"/>
    </source>
</evidence>
<reference evidence="16" key="1">
    <citation type="submission" date="2018-05" db="EMBL/GenBank/DDBJ databases">
        <authorList>
            <person name="Li Y."/>
        </authorList>
    </citation>
    <scope>NUCLEOTIDE SEQUENCE [LARGE SCALE GENOMIC DNA]</scope>
    <source>
        <strain evidence="16">3d-2-2</strain>
    </source>
</reference>
<feature type="transmembrane region" description="Helical" evidence="14">
    <location>
        <begin position="85"/>
        <end position="103"/>
    </location>
</feature>
<keyword evidence="9 14" id="KW-0472">Membrane</keyword>
<dbReference type="PANTHER" id="PTHR30622:SF4">
    <property type="entry name" value="UNDECAPRENYL-DIPHOSPHATASE"/>
    <property type="match status" value="1"/>
</dbReference>
<keyword evidence="8 14" id="KW-1133">Transmembrane helix</keyword>
<evidence type="ECO:0000256" key="3">
    <source>
        <dbReference type="ARBA" id="ARBA00012374"/>
    </source>
</evidence>
<comment type="similarity">
    <text evidence="2 14">Belongs to the UppP family.</text>
</comment>
<dbReference type="NCBIfam" id="TIGR00753">
    <property type="entry name" value="undec_PP_bacA"/>
    <property type="match status" value="1"/>
</dbReference>
<protein>
    <recommendedName>
        <fullName evidence="4 14">Undecaprenyl-diphosphatase</fullName>
        <ecNumber evidence="3 14">3.6.1.27</ecNumber>
    </recommendedName>
    <alternativeName>
        <fullName evidence="12 14">Bacitracin resistance protein</fullName>
    </alternativeName>
    <alternativeName>
        <fullName evidence="11 14">Undecaprenyl pyrophosphate phosphatase</fullName>
    </alternativeName>
</protein>
<dbReference type="PANTHER" id="PTHR30622">
    <property type="entry name" value="UNDECAPRENYL-DIPHOSPHATASE"/>
    <property type="match status" value="1"/>
</dbReference>
<evidence type="ECO:0000256" key="4">
    <source>
        <dbReference type="ARBA" id="ARBA00021581"/>
    </source>
</evidence>
<dbReference type="EC" id="3.6.1.27" evidence="3 14"/>
<feature type="transmembrane region" description="Helical" evidence="14">
    <location>
        <begin position="244"/>
        <end position="263"/>
    </location>
</feature>
<evidence type="ECO:0000256" key="13">
    <source>
        <dbReference type="ARBA" id="ARBA00047594"/>
    </source>
</evidence>
<keyword evidence="7 14" id="KW-0378">Hydrolase</keyword>
<evidence type="ECO:0000313" key="16">
    <source>
        <dbReference type="Proteomes" id="UP000245212"/>
    </source>
</evidence>
<sequence>MDWLQVFVLSVVQGVTEFLPVSSSAHLILVPVFFDWPDQGLYFDVALHVGSLIAVLLYFRDEIGAMIRGFVRSITTRTLDADGKLAWAIVLGTIPVGLAGLLLKDVVSSYARSPHWIAWGVIIFGLLLGWADWKFRGERTERDMTWKDVAIIGCAQALALFPGTSRSGITLTAALMVGMSREAAARFSFLLSIPVIVLAGGLEAIEIVRQPQAIDWMPVLGGVVISGVTAYACIHYFLAFIRRMGVQVFVAYRIVLGIVLLSMF</sequence>
<evidence type="ECO:0000256" key="14">
    <source>
        <dbReference type="HAMAP-Rule" id="MF_01006"/>
    </source>
</evidence>
<dbReference type="Proteomes" id="UP000245212">
    <property type="component" value="Unassembled WGS sequence"/>
</dbReference>
<evidence type="ECO:0000256" key="6">
    <source>
        <dbReference type="ARBA" id="ARBA00022692"/>
    </source>
</evidence>
<evidence type="ECO:0000256" key="9">
    <source>
        <dbReference type="ARBA" id="ARBA00023136"/>
    </source>
</evidence>
<evidence type="ECO:0000256" key="7">
    <source>
        <dbReference type="ARBA" id="ARBA00022801"/>
    </source>
</evidence>
<evidence type="ECO:0000256" key="2">
    <source>
        <dbReference type="ARBA" id="ARBA00010621"/>
    </source>
</evidence>
<feature type="transmembrane region" description="Helical" evidence="14">
    <location>
        <begin position="115"/>
        <end position="133"/>
    </location>
</feature>
<dbReference type="GO" id="GO:0050380">
    <property type="term" value="F:undecaprenyl-diphosphatase activity"/>
    <property type="evidence" value="ECO:0007669"/>
    <property type="project" value="UniProtKB-UniRule"/>
</dbReference>
<dbReference type="InterPro" id="IPR003824">
    <property type="entry name" value="UppP"/>
</dbReference>
<evidence type="ECO:0000313" key="15">
    <source>
        <dbReference type="EMBL" id="PWF22730.1"/>
    </source>
</evidence>
<evidence type="ECO:0000256" key="12">
    <source>
        <dbReference type="ARBA" id="ARBA00032932"/>
    </source>
</evidence>
<dbReference type="EMBL" id="QETA01000004">
    <property type="protein sequence ID" value="PWF22730.1"/>
    <property type="molecule type" value="Genomic_DNA"/>
</dbReference>
<keyword evidence="14" id="KW-0133">Cell shape</keyword>
<feature type="transmembrane region" description="Helical" evidence="14">
    <location>
        <begin position="40"/>
        <end position="59"/>
    </location>
</feature>
<keyword evidence="10 14" id="KW-0046">Antibiotic resistance</keyword>
<dbReference type="GO" id="GO:0071555">
    <property type="term" value="P:cell wall organization"/>
    <property type="evidence" value="ECO:0007669"/>
    <property type="project" value="UniProtKB-KW"/>
</dbReference>
<gene>
    <name evidence="14" type="primary">uppP</name>
    <name evidence="15" type="ORF">DD235_11710</name>
</gene>
<dbReference type="GO" id="GO:0008360">
    <property type="term" value="P:regulation of cell shape"/>
    <property type="evidence" value="ECO:0007669"/>
    <property type="project" value="UniProtKB-KW"/>
</dbReference>
<dbReference type="GO" id="GO:0046677">
    <property type="term" value="P:response to antibiotic"/>
    <property type="evidence" value="ECO:0007669"/>
    <property type="project" value="UniProtKB-UniRule"/>
</dbReference>
<feature type="transmembrane region" description="Helical" evidence="14">
    <location>
        <begin position="217"/>
        <end position="238"/>
    </location>
</feature>
<comment type="subcellular location">
    <subcellularLocation>
        <location evidence="1 14">Cell membrane</location>
        <topology evidence="1 14">Multi-pass membrane protein</topology>
    </subcellularLocation>
</comment>
<keyword evidence="16" id="KW-1185">Reference proteome</keyword>
<accession>A0A2V1K0T9</accession>
<dbReference type="GO" id="GO:0009252">
    <property type="term" value="P:peptidoglycan biosynthetic process"/>
    <property type="evidence" value="ECO:0007669"/>
    <property type="project" value="UniProtKB-KW"/>
</dbReference>
<name>A0A2V1K0T9_9BURK</name>